<feature type="transmembrane region" description="Helical" evidence="7">
    <location>
        <begin position="314"/>
        <end position="334"/>
    </location>
</feature>
<organism evidence="9 10">
    <name type="scientific">Peltaster fructicola</name>
    <dbReference type="NCBI Taxonomy" id="286661"/>
    <lineage>
        <taxon>Eukaryota</taxon>
        <taxon>Fungi</taxon>
        <taxon>Dikarya</taxon>
        <taxon>Ascomycota</taxon>
        <taxon>Pezizomycotina</taxon>
        <taxon>Dothideomycetes</taxon>
        <taxon>Dothideomycetes incertae sedis</taxon>
        <taxon>Peltaster</taxon>
    </lineage>
</organism>
<evidence type="ECO:0000259" key="8">
    <source>
        <dbReference type="Pfam" id="PF01545"/>
    </source>
</evidence>
<dbReference type="Pfam" id="PF01545">
    <property type="entry name" value="Cation_efflux"/>
    <property type="match status" value="1"/>
</dbReference>
<evidence type="ECO:0000256" key="3">
    <source>
        <dbReference type="ARBA" id="ARBA00022692"/>
    </source>
</evidence>
<evidence type="ECO:0000256" key="5">
    <source>
        <dbReference type="ARBA" id="ARBA00023136"/>
    </source>
</evidence>
<keyword evidence="4 7" id="KW-1133">Transmembrane helix</keyword>
<feature type="transmembrane region" description="Helical" evidence="7">
    <location>
        <begin position="340"/>
        <end position="364"/>
    </location>
</feature>
<feature type="domain" description="Cation efflux protein transmembrane" evidence="8">
    <location>
        <begin position="317"/>
        <end position="496"/>
    </location>
</feature>
<dbReference type="InterPro" id="IPR058533">
    <property type="entry name" value="Cation_efflux_TM"/>
</dbReference>
<gene>
    <name evidence="9" type="ORF">AMS68_004189</name>
</gene>
<protein>
    <recommendedName>
        <fullName evidence="8">Cation efflux protein transmembrane domain-containing protein</fullName>
    </recommendedName>
</protein>
<dbReference type="SUPFAM" id="SSF160240">
    <property type="entry name" value="Cation efflux protein cytoplasmic domain-like"/>
    <property type="match status" value="1"/>
</dbReference>
<proteinExistence type="predicted"/>
<evidence type="ECO:0000256" key="6">
    <source>
        <dbReference type="SAM" id="MobiDB-lite"/>
    </source>
</evidence>
<dbReference type="InterPro" id="IPR027469">
    <property type="entry name" value="Cation_efflux_TMD_sf"/>
</dbReference>
<feature type="transmembrane region" description="Helical" evidence="7">
    <location>
        <begin position="457"/>
        <end position="478"/>
    </location>
</feature>
<accession>A0A6H0XV86</accession>
<dbReference type="InterPro" id="IPR002524">
    <property type="entry name" value="Cation_efflux"/>
</dbReference>
<feature type="transmembrane region" description="Helical" evidence="7">
    <location>
        <begin position="416"/>
        <end position="437"/>
    </location>
</feature>
<dbReference type="Gene3D" id="3.30.70.1350">
    <property type="entry name" value="Cation efflux protein, cytoplasmic domain"/>
    <property type="match status" value="1"/>
</dbReference>
<name>A0A6H0XV86_9PEZI</name>
<dbReference type="Gene3D" id="1.20.1510.10">
    <property type="entry name" value="Cation efflux protein transmembrane domain"/>
    <property type="match status" value="1"/>
</dbReference>
<feature type="compositionally biased region" description="Basic and acidic residues" evidence="6">
    <location>
        <begin position="273"/>
        <end position="282"/>
    </location>
</feature>
<dbReference type="FunFam" id="1.20.1510.10:FF:000005">
    <property type="entry name" value="Putative Cation diffusion facilitator 1"/>
    <property type="match status" value="1"/>
</dbReference>
<feature type="region of interest" description="Disordered" evidence="6">
    <location>
        <begin position="264"/>
        <end position="303"/>
    </location>
</feature>
<evidence type="ECO:0000256" key="4">
    <source>
        <dbReference type="ARBA" id="ARBA00022989"/>
    </source>
</evidence>
<evidence type="ECO:0000256" key="1">
    <source>
        <dbReference type="ARBA" id="ARBA00004141"/>
    </source>
</evidence>
<dbReference type="EMBL" id="CP051141">
    <property type="protein sequence ID" value="QIW98671.1"/>
    <property type="molecule type" value="Genomic_DNA"/>
</dbReference>
<dbReference type="GO" id="GO:0008324">
    <property type="term" value="F:monoatomic cation transmembrane transporter activity"/>
    <property type="evidence" value="ECO:0007669"/>
    <property type="project" value="InterPro"/>
</dbReference>
<keyword evidence="3 7" id="KW-0812">Transmembrane</keyword>
<dbReference type="OrthoDB" id="78296at2759"/>
<comment type="subcellular location">
    <subcellularLocation>
        <location evidence="1">Membrane</location>
        <topology evidence="1">Multi-pass membrane protein</topology>
    </subcellularLocation>
</comment>
<keyword evidence="10" id="KW-1185">Reference proteome</keyword>
<evidence type="ECO:0000256" key="7">
    <source>
        <dbReference type="SAM" id="Phobius"/>
    </source>
</evidence>
<dbReference type="GO" id="GO:0098771">
    <property type="term" value="P:inorganic ion homeostasis"/>
    <property type="evidence" value="ECO:0007669"/>
    <property type="project" value="UniProtKB-ARBA"/>
</dbReference>
<evidence type="ECO:0000256" key="2">
    <source>
        <dbReference type="ARBA" id="ARBA00022448"/>
    </source>
</evidence>
<dbReference type="PANTHER" id="PTHR43840:SF4">
    <property type="entry name" value="CDF DIVALENT METAL CATION TRANSPORTER (EUROFUNG)"/>
    <property type="match status" value="1"/>
</dbReference>
<dbReference type="PANTHER" id="PTHR43840">
    <property type="entry name" value="MITOCHONDRIAL METAL TRANSPORTER 1-RELATED"/>
    <property type="match status" value="1"/>
</dbReference>
<keyword evidence="5 7" id="KW-0472">Membrane</keyword>
<feature type="transmembrane region" description="Helical" evidence="7">
    <location>
        <begin position="384"/>
        <end position="404"/>
    </location>
</feature>
<dbReference type="Proteomes" id="UP000503462">
    <property type="component" value="Chromosome 3"/>
</dbReference>
<reference evidence="9 10" key="1">
    <citation type="journal article" date="2016" name="Sci. Rep.">
        <title>Peltaster fructicola genome reveals evolution from an invasive phytopathogen to an ectophytic parasite.</title>
        <authorList>
            <person name="Xu C."/>
            <person name="Chen H."/>
            <person name="Gleason M.L."/>
            <person name="Xu J.R."/>
            <person name="Liu H."/>
            <person name="Zhang R."/>
            <person name="Sun G."/>
        </authorList>
    </citation>
    <scope>NUCLEOTIDE SEQUENCE [LARGE SCALE GENOMIC DNA]</scope>
    <source>
        <strain evidence="9 10">LNHT1506</strain>
    </source>
</reference>
<dbReference type="InterPro" id="IPR036837">
    <property type="entry name" value="Cation_efflux_CTD_sf"/>
</dbReference>
<dbReference type="NCBIfam" id="TIGR01297">
    <property type="entry name" value="CDF"/>
    <property type="match status" value="1"/>
</dbReference>
<dbReference type="SUPFAM" id="SSF161111">
    <property type="entry name" value="Cation efflux protein transmembrane domain-like"/>
    <property type="match status" value="1"/>
</dbReference>
<keyword evidence="2" id="KW-0813">Transport</keyword>
<dbReference type="FunFam" id="3.30.70.1350:FF:000004">
    <property type="entry name" value="Cation diffusion facilitator 10"/>
    <property type="match status" value="1"/>
</dbReference>
<feature type="compositionally biased region" description="Polar residues" evidence="6">
    <location>
        <begin position="29"/>
        <end position="38"/>
    </location>
</feature>
<sequence length="598" mass="67428">MADPYHTEPATPKHYRIANLKGFLQLSEESPSLSTRGQNLPGLISSRSSSNITDLKKRAGRPSSAFGEELARSQTEAPSQRPDLEHGRHHSTFVWSSQDGDHEDRMHAFEDQRRFSILMTPQMRSQRLIGNSNPRYHWAKYYKTEDQLKGLKKSVRQYYERCNYLIQHYMYIDRLLDSSLPHDLIQEYQHTTPVTQTANVPDTIDEEISPAQTPRMYGLQPRHSFGSTHSFGSISSLPPIEPPMQIGNGAPKINRTKDLYRIKPDDENTPLLRDNEADRAEGQVEDYDPEQAMPPGFEPEEDVDSGSRVVTIAIYMNLIANAVLLIMKIVVVALSSSVSVLASLVDAALDFLSTGIVWTTTYLIARNDEYSYPVGRRRLEPIGVLVFSVIMVTSFVQVALEGIQKLSGKEHELVQLGISAIAIMAATVVIKFLCWLWCRLINNSSVQALAQDAMTDVVFNIFSIIFPLVGFYAGIWWLDPLGGVLLSLYVIFNWSRTTGQHIRNLTGAAASADERNIMLYLTMRFAKTIKQIQGLQAYHSGDKLNVEVDIVLDEHTSLRDSHDLGESLQYVLESVPNVDRAFVHLDYAGYNLPTHMRQ</sequence>
<feature type="region of interest" description="Disordered" evidence="6">
    <location>
        <begin position="29"/>
        <end position="88"/>
    </location>
</feature>
<dbReference type="AlphaFoldDB" id="A0A6H0XV86"/>
<evidence type="ECO:0000313" key="10">
    <source>
        <dbReference type="Proteomes" id="UP000503462"/>
    </source>
</evidence>
<evidence type="ECO:0000313" key="9">
    <source>
        <dbReference type="EMBL" id="QIW98671.1"/>
    </source>
</evidence>
<dbReference type="GO" id="GO:0016020">
    <property type="term" value="C:membrane"/>
    <property type="evidence" value="ECO:0007669"/>
    <property type="project" value="UniProtKB-SubCell"/>
</dbReference>
<dbReference type="InterPro" id="IPR050291">
    <property type="entry name" value="CDF_Transporter"/>
</dbReference>
<dbReference type="GO" id="GO:0030003">
    <property type="term" value="P:intracellular monoatomic cation homeostasis"/>
    <property type="evidence" value="ECO:0007669"/>
    <property type="project" value="UniProtKB-ARBA"/>
</dbReference>